<dbReference type="GO" id="GO:0005886">
    <property type="term" value="C:plasma membrane"/>
    <property type="evidence" value="ECO:0007669"/>
    <property type="project" value="UniProtKB-SubCell"/>
</dbReference>
<feature type="signal peptide" evidence="8">
    <location>
        <begin position="1"/>
        <end position="16"/>
    </location>
</feature>
<organism evidence="10 11">
    <name type="scientific">Phaseolus angularis</name>
    <name type="common">Azuki bean</name>
    <name type="synonym">Vigna angularis</name>
    <dbReference type="NCBI Taxonomy" id="3914"/>
    <lineage>
        <taxon>Eukaryota</taxon>
        <taxon>Viridiplantae</taxon>
        <taxon>Streptophyta</taxon>
        <taxon>Embryophyta</taxon>
        <taxon>Tracheophyta</taxon>
        <taxon>Spermatophyta</taxon>
        <taxon>Magnoliopsida</taxon>
        <taxon>eudicotyledons</taxon>
        <taxon>Gunneridae</taxon>
        <taxon>Pentapetalae</taxon>
        <taxon>rosids</taxon>
        <taxon>fabids</taxon>
        <taxon>Fabales</taxon>
        <taxon>Fabaceae</taxon>
        <taxon>Papilionoideae</taxon>
        <taxon>50 kb inversion clade</taxon>
        <taxon>NPAAA clade</taxon>
        <taxon>indigoferoid/millettioid clade</taxon>
        <taxon>Phaseoleae</taxon>
        <taxon>Vigna</taxon>
    </lineage>
</organism>
<comment type="similarity">
    <text evidence="2">Belongs to the TMEM8 family.</text>
</comment>
<feature type="transmembrane region" description="Helical" evidence="7">
    <location>
        <begin position="758"/>
        <end position="778"/>
    </location>
</feature>
<evidence type="ECO:0000256" key="6">
    <source>
        <dbReference type="ARBA" id="ARBA00023136"/>
    </source>
</evidence>
<feature type="domain" description="EGF-like" evidence="9">
    <location>
        <begin position="541"/>
        <end position="552"/>
    </location>
</feature>
<comment type="subcellular location">
    <subcellularLocation>
        <location evidence="1">Cell membrane</location>
        <topology evidence="1">Multi-pass membrane protein</topology>
    </subcellularLocation>
</comment>
<keyword evidence="5 7" id="KW-1133">Transmembrane helix</keyword>
<evidence type="ECO:0000256" key="1">
    <source>
        <dbReference type="ARBA" id="ARBA00004651"/>
    </source>
</evidence>
<evidence type="ECO:0000256" key="7">
    <source>
        <dbReference type="SAM" id="Phobius"/>
    </source>
</evidence>
<dbReference type="Gramene" id="KOM37089">
    <property type="protein sequence ID" value="KOM37089"/>
    <property type="gene ID" value="LR48_Vigan03g047000"/>
</dbReference>
<evidence type="ECO:0000256" key="3">
    <source>
        <dbReference type="ARBA" id="ARBA00022475"/>
    </source>
</evidence>
<dbReference type="InterPro" id="IPR000742">
    <property type="entry name" value="EGF"/>
</dbReference>
<dbReference type="EMBL" id="CM003373">
    <property type="protein sequence ID" value="KOM37089.1"/>
    <property type="molecule type" value="Genomic_DNA"/>
</dbReference>
<evidence type="ECO:0000256" key="4">
    <source>
        <dbReference type="ARBA" id="ARBA00022692"/>
    </source>
</evidence>
<dbReference type="Proteomes" id="UP000053144">
    <property type="component" value="Chromosome 3"/>
</dbReference>
<keyword evidence="8" id="KW-0732">Signal</keyword>
<keyword evidence="4 7" id="KW-0812">Transmembrane</keyword>
<dbReference type="PANTHER" id="PTHR14319">
    <property type="entry name" value="FIVE-SPAN TRANSMEMBRANE PROTEIN M83"/>
    <property type="match status" value="1"/>
</dbReference>
<name>A0A0L9U3V6_PHAAN</name>
<evidence type="ECO:0000313" key="10">
    <source>
        <dbReference type="EMBL" id="KOM37089.1"/>
    </source>
</evidence>
<feature type="chain" id="PRO_5005595346" description="EGF-like domain-containing protein" evidence="8">
    <location>
        <begin position="17"/>
        <end position="892"/>
    </location>
</feature>
<evidence type="ECO:0000256" key="2">
    <source>
        <dbReference type="ARBA" id="ARBA00005542"/>
    </source>
</evidence>
<feature type="transmembrane region" description="Helical" evidence="7">
    <location>
        <begin position="733"/>
        <end position="752"/>
    </location>
</feature>
<evidence type="ECO:0000256" key="5">
    <source>
        <dbReference type="ARBA" id="ARBA00022989"/>
    </source>
</evidence>
<evidence type="ECO:0000259" key="9">
    <source>
        <dbReference type="PROSITE" id="PS00022"/>
    </source>
</evidence>
<feature type="transmembrane region" description="Helical" evidence="7">
    <location>
        <begin position="696"/>
        <end position="713"/>
    </location>
</feature>
<evidence type="ECO:0000256" key="8">
    <source>
        <dbReference type="SAM" id="SignalP"/>
    </source>
</evidence>
<protein>
    <recommendedName>
        <fullName evidence="9">EGF-like domain-containing protein</fullName>
    </recommendedName>
</protein>
<dbReference type="Gene3D" id="2.60.120.260">
    <property type="entry name" value="Galactose-binding domain-like"/>
    <property type="match status" value="1"/>
</dbReference>
<feature type="transmembrane region" description="Helical" evidence="7">
    <location>
        <begin position="626"/>
        <end position="643"/>
    </location>
</feature>
<feature type="transmembrane region" description="Helical" evidence="7">
    <location>
        <begin position="672"/>
        <end position="690"/>
    </location>
</feature>
<dbReference type="OMA" id="HGDCKFS"/>
<dbReference type="Pfam" id="PF12036">
    <property type="entry name" value="DUF3522"/>
    <property type="match status" value="1"/>
</dbReference>
<keyword evidence="3" id="KW-1003">Cell membrane</keyword>
<evidence type="ECO:0000313" key="11">
    <source>
        <dbReference type="Proteomes" id="UP000053144"/>
    </source>
</evidence>
<dbReference type="InterPro" id="IPR021910">
    <property type="entry name" value="NGX6/PGAP6/MYMK"/>
</dbReference>
<dbReference type="PROSITE" id="PS00022">
    <property type="entry name" value="EGF_1"/>
    <property type="match status" value="1"/>
</dbReference>
<accession>A0A0L9U3V6</accession>
<sequence length="892" mass="99046">MGFNLILCYHPNLVLAVLLLFSCSFGLFSANDEVGTGQGETFTVSSFSYPETRLRPFDLRYIRVDLPPWFSALSIALKSDVDIDISRIERVPTRTLPIICFRDGSPPLPDALNTSLKDSATSGINGLDVEQCFPMQKNITMKLTNNQISPGVWYIGLFNGIGPTRTQSKMIIRGPSYSFIANISVEACTNSMMRGDFCNSTVYPLSCEASDVSNALETKVNKSMLENLVTCKSNSEAFCVHEGVPNFFSLDIMNVAEEIIITATNIRFNVTSSNDVSLMCFVRHGAMPSVTSNDYSIDVAKSPLVIHSPLIGRWYISIVPVNLTKTQVSNVRVCYSVESQVLQCPLGKAGPNCIMDSYLLQTFVRRGSTPFESYYLPVGGASYDSANFPLEPLLKNSSYIGESDSIWTYFLLDIPRGAAGGNIHIQLSSDTKIGYEVYARFGGLPSLDIWDYYYANKTRRSDPSMFFTLYDSSDTKVNFYIMYAREGTWGFGLRHLNSNSDYMKGLNIMSISLERCPKRCSSHGDCKFSFDASGLTSYSFCSCDRNHGGFDCSIEIVTHQGHVRQSVFLIVSNAAAILPAYWALRKKALAEWVLYTSSGISSGLYHACDVGTWCALSYNVLQFMDFWLSFMAVISTFLYLTTIDEVFKRAIHTAVAILTALMAATKATRSSNVILVIVIGALGLFVGWLIEISTKYRSLSFPIGISFNFSHCLQTIKRWLYNLVKTLLRRYHLAFALAGFTALAMAAISWTLETSESYWFWHSIWHITIYTSSFFFLCSKANIEDSETTHPTDGNYELTHQDSLPRSATRSFKLLLLSNLADHPTLGKTILGSCLGGDLAKTQWRSDGKASEARRKGVGGTLAIVILLPSVLIRGKEEVSFSSSSSAFDWVP</sequence>
<gene>
    <name evidence="10" type="ORF">LR48_Vigan03g047000</name>
</gene>
<dbReference type="AlphaFoldDB" id="A0A0L9U3V6"/>
<dbReference type="STRING" id="3914.A0A0L9U3V6"/>
<proteinExistence type="inferred from homology"/>
<keyword evidence="6 7" id="KW-0472">Membrane</keyword>
<reference evidence="11" key="1">
    <citation type="journal article" date="2015" name="Proc. Natl. Acad. Sci. U.S.A.">
        <title>Genome sequencing of adzuki bean (Vigna angularis) provides insight into high starch and low fat accumulation and domestication.</title>
        <authorList>
            <person name="Yang K."/>
            <person name="Tian Z."/>
            <person name="Chen C."/>
            <person name="Luo L."/>
            <person name="Zhao B."/>
            <person name="Wang Z."/>
            <person name="Yu L."/>
            <person name="Li Y."/>
            <person name="Sun Y."/>
            <person name="Li W."/>
            <person name="Chen Y."/>
            <person name="Li Y."/>
            <person name="Zhang Y."/>
            <person name="Ai D."/>
            <person name="Zhao J."/>
            <person name="Shang C."/>
            <person name="Ma Y."/>
            <person name="Wu B."/>
            <person name="Wang M."/>
            <person name="Gao L."/>
            <person name="Sun D."/>
            <person name="Zhang P."/>
            <person name="Guo F."/>
            <person name="Wang W."/>
            <person name="Li Y."/>
            <person name="Wang J."/>
            <person name="Varshney R.K."/>
            <person name="Wang J."/>
            <person name="Ling H.Q."/>
            <person name="Wan P."/>
        </authorList>
    </citation>
    <scope>NUCLEOTIDE SEQUENCE</scope>
    <source>
        <strain evidence="11">cv. Jingnong 6</strain>
    </source>
</reference>
<dbReference type="PANTHER" id="PTHR14319:SF3">
    <property type="entry name" value="TRANSMEMBRANE PROTEIN-LIKE PROTEIN"/>
    <property type="match status" value="1"/>
</dbReference>